<evidence type="ECO:0000256" key="6">
    <source>
        <dbReference type="ARBA" id="ARBA00022777"/>
    </source>
</evidence>
<dbReference type="SUPFAM" id="SSF55785">
    <property type="entry name" value="PYP-like sensor domain (PAS domain)"/>
    <property type="match status" value="1"/>
</dbReference>
<dbReference type="CDD" id="cd00082">
    <property type="entry name" value="HisKA"/>
    <property type="match status" value="1"/>
</dbReference>
<dbReference type="InterPro" id="IPR035965">
    <property type="entry name" value="PAS-like_dom_sf"/>
</dbReference>
<name>A0A538TL47_UNCEI</name>
<accession>A0A538TL47</accession>
<organism evidence="11 12">
    <name type="scientific">Eiseniibacteriota bacterium</name>
    <dbReference type="NCBI Taxonomy" id="2212470"/>
    <lineage>
        <taxon>Bacteria</taxon>
        <taxon>Candidatus Eiseniibacteriota</taxon>
    </lineage>
</organism>
<comment type="caution">
    <text evidence="11">The sequence shown here is derived from an EMBL/GenBank/DDBJ whole genome shotgun (WGS) entry which is preliminary data.</text>
</comment>
<sequence>MPAQVLDALEQGVVAMDRERKVVYANRWIEELLGFEPGSLIGTPGARVFPGADARWLKGASREPRDFRLEAEGRETTLKAESLPLRNEDGELVGSVVLAEAISETEDGEFQKKIDRLVSLGELSAYVAHEIRNPLTGIRTTVQFVGSKFKATDPRREDLEDVIKELDRIEQIITGLLMFARPPAAQPQACDLHSVLEKTLAMIELQLGDAQVTLSKAYTDTLPLVYADPDLTQQVFLNLCLNAVQAMPQGGELHVATGVRRYRTRRSMVDVSFRDSGLGIPKELMERIFDPFFTTRSMGTGLGLPISVQIVREVGGVITAKNNPTGGATLRVSFPVPAEPLGRVEE</sequence>
<dbReference type="SUPFAM" id="SSF47384">
    <property type="entry name" value="Homodimeric domain of signal transducing histidine kinase"/>
    <property type="match status" value="1"/>
</dbReference>
<keyword evidence="8" id="KW-0902">Two-component regulatory system</keyword>
<evidence type="ECO:0000256" key="3">
    <source>
        <dbReference type="ARBA" id="ARBA00022553"/>
    </source>
</evidence>
<dbReference type="Gene3D" id="3.30.565.10">
    <property type="entry name" value="Histidine kinase-like ATPase, C-terminal domain"/>
    <property type="match status" value="1"/>
</dbReference>
<protein>
    <recommendedName>
        <fullName evidence="2">histidine kinase</fullName>
        <ecNumber evidence="2">2.7.13.3</ecNumber>
    </recommendedName>
</protein>
<dbReference type="SMART" id="SM00387">
    <property type="entry name" value="HATPase_c"/>
    <property type="match status" value="1"/>
</dbReference>
<evidence type="ECO:0000313" key="11">
    <source>
        <dbReference type="EMBL" id="TMQ64340.1"/>
    </source>
</evidence>
<dbReference type="InterPro" id="IPR013656">
    <property type="entry name" value="PAS_4"/>
</dbReference>
<dbReference type="AlphaFoldDB" id="A0A538TL47"/>
<feature type="domain" description="Histidine kinase" evidence="9">
    <location>
        <begin position="126"/>
        <end position="338"/>
    </location>
</feature>
<reference evidence="11 12" key="1">
    <citation type="journal article" date="2019" name="Nat. Microbiol.">
        <title>Mediterranean grassland soil C-N compound turnover is dependent on rainfall and depth, and is mediated by genomically divergent microorganisms.</title>
        <authorList>
            <person name="Diamond S."/>
            <person name="Andeer P.F."/>
            <person name="Li Z."/>
            <person name="Crits-Christoph A."/>
            <person name="Burstein D."/>
            <person name="Anantharaman K."/>
            <person name="Lane K.R."/>
            <person name="Thomas B.C."/>
            <person name="Pan C."/>
            <person name="Northen T.R."/>
            <person name="Banfield J.F."/>
        </authorList>
    </citation>
    <scope>NUCLEOTIDE SEQUENCE [LARGE SCALE GENOMIC DNA]</scope>
    <source>
        <strain evidence="11">WS_8</strain>
    </source>
</reference>
<gene>
    <name evidence="11" type="ORF">E6K78_09440</name>
</gene>
<keyword evidence="7" id="KW-0067">ATP-binding</keyword>
<comment type="catalytic activity">
    <reaction evidence="1">
        <text>ATP + protein L-histidine = ADP + protein N-phospho-L-histidine.</text>
        <dbReference type="EC" id="2.7.13.3"/>
    </reaction>
</comment>
<evidence type="ECO:0000256" key="7">
    <source>
        <dbReference type="ARBA" id="ARBA00022840"/>
    </source>
</evidence>
<feature type="domain" description="PAS" evidence="10">
    <location>
        <begin position="1"/>
        <end position="42"/>
    </location>
</feature>
<dbReference type="PANTHER" id="PTHR43065">
    <property type="entry name" value="SENSOR HISTIDINE KINASE"/>
    <property type="match status" value="1"/>
</dbReference>
<dbReference type="CDD" id="cd00130">
    <property type="entry name" value="PAS"/>
    <property type="match status" value="1"/>
</dbReference>
<dbReference type="PROSITE" id="PS50112">
    <property type="entry name" value="PAS"/>
    <property type="match status" value="1"/>
</dbReference>
<dbReference type="PRINTS" id="PR00344">
    <property type="entry name" value="BCTRLSENSOR"/>
</dbReference>
<dbReference type="InterPro" id="IPR000014">
    <property type="entry name" value="PAS"/>
</dbReference>
<dbReference type="PANTHER" id="PTHR43065:SF10">
    <property type="entry name" value="PEROXIDE STRESS-ACTIVATED HISTIDINE KINASE MAK3"/>
    <property type="match status" value="1"/>
</dbReference>
<keyword evidence="5" id="KW-0547">Nucleotide-binding</keyword>
<dbReference type="InterPro" id="IPR036890">
    <property type="entry name" value="HATPase_C_sf"/>
</dbReference>
<keyword evidence="4" id="KW-0808">Transferase</keyword>
<dbReference type="SUPFAM" id="SSF55874">
    <property type="entry name" value="ATPase domain of HSP90 chaperone/DNA topoisomerase II/histidine kinase"/>
    <property type="match status" value="1"/>
</dbReference>
<evidence type="ECO:0000256" key="5">
    <source>
        <dbReference type="ARBA" id="ARBA00022741"/>
    </source>
</evidence>
<dbReference type="GO" id="GO:0005524">
    <property type="term" value="F:ATP binding"/>
    <property type="evidence" value="ECO:0007669"/>
    <property type="project" value="UniProtKB-KW"/>
</dbReference>
<dbReference type="Gene3D" id="3.30.450.20">
    <property type="entry name" value="PAS domain"/>
    <property type="match status" value="1"/>
</dbReference>
<dbReference type="InterPro" id="IPR004358">
    <property type="entry name" value="Sig_transdc_His_kin-like_C"/>
</dbReference>
<keyword evidence="6" id="KW-0418">Kinase</keyword>
<dbReference type="EMBL" id="VBOY01000088">
    <property type="protein sequence ID" value="TMQ64340.1"/>
    <property type="molecule type" value="Genomic_DNA"/>
</dbReference>
<evidence type="ECO:0000256" key="2">
    <source>
        <dbReference type="ARBA" id="ARBA00012438"/>
    </source>
</evidence>
<dbReference type="InterPro" id="IPR005467">
    <property type="entry name" value="His_kinase_dom"/>
</dbReference>
<evidence type="ECO:0000313" key="12">
    <source>
        <dbReference type="Proteomes" id="UP000316609"/>
    </source>
</evidence>
<proteinExistence type="predicted"/>
<evidence type="ECO:0000256" key="8">
    <source>
        <dbReference type="ARBA" id="ARBA00023012"/>
    </source>
</evidence>
<evidence type="ECO:0000256" key="4">
    <source>
        <dbReference type="ARBA" id="ARBA00022679"/>
    </source>
</evidence>
<dbReference type="PROSITE" id="PS50109">
    <property type="entry name" value="HIS_KIN"/>
    <property type="match status" value="1"/>
</dbReference>
<dbReference type="SMART" id="SM00388">
    <property type="entry name" value="HisKA"/>
    <property type="match status" value="1"/>
</dbReference>
<dbReference type="EC" id="2.7.13.3" evidence="2"/>
<dbReference type="GO" id="GO:0000155">
    <property type="term" value="F:phosphorelay sensor kinase activity"/>
    <property type="evidence" value="ECO:0007669"/>
    <property type="project" value="InterPro"/>
</dbReference>
<evidence type="ECO:0000256" key="1">
    <source>
        <dbReference type="ARBA" id="ARBA00000085"/>
    </source>
</evidence>
<dbReference type="InterPro" id="IPR003594">
    <property type="entry name" value="HATPase_dom"/>
</dbReference>
<dbReference type="Pfam" id="PF02518">
    <property type="entry name" value="HATPase_c"/>
    <property type="match status" value="1"/>
</dbReference>
<dbReference type="Gene3D" id="1.10.287.130">
    <property type="match status" value="1"/>
</dbReference>
<dbReference type="Pfam" id="PF00512">
    <property type="entry name" value="HisKA"/>
    <property type="match status" value="1"/>
</dbReference>
<dbReference type="InterPro" id="IPR003661">
    <property type="entry name" value="HisK_dim/P_dom"/>
</dbReference>
<dbReference type="Pfam" id="PF08448">
    <property type="entry name" value="PAS_4"/>
    <property type="match status" value="1"/>
</dbReference>
<dbReference type="Proteomes" id="UP000316609">
    <property type="component" value="Unassembled WGS sequence"/>
</dbReference>
<dbReference type="InterPro" id="IPR036097">
    <property type="entry name" value="HisK_dim/P_sf"/>
</dbReference>
<evidence type="ECO:0000259" key="9">
    <source>
        <dbReference type="PROSITE" id="PS50109"/>
    </source>
</evidence>
<evidence type="ECO:0000259" key="10">
    <source>
        <dbReference type="PROSITE" id="PS50112"/>
    </source>
</evidence>
<keyword evidence="3" id="KW-0597">Phosphoprotein</keyword>